<organism evidence="1">
    <name type="scientific">Brassica campestris</name>
    <name type="common">Field mustard</name>
    <dbReference type="NCBI Taxonomy" id="3711"/>
    <lineage>
        <taxon>Eukaryota</taxon>
        <taxon>Viridiplantae</taxon>
        <taxon>Streptophyta</taxon>
        <taxon>Embryophyta</taxon>
        <taxon>Tracheophyta</taxon>
        <taxon>Spermatophyta</taxon>
        <taxon>Magnoliopsida</taxon>
        <taxon>eudicotyledons</taxon>
        <taxon>Gunneridae</taxon>
        <taxon>Pentapetalae</taxon>
        <taxon>rosids</taxon>
        <taxon>malvids</taxon>
        <taxon>Brassicales</taxon>
        <taxon>Brassicaceae</taxon>
        <taxon>Brassiceae</taxon>
        <taxon>Brassica</taxon>
    </lineage>
</organism>
<name>A0A3P6B8Y9_BRACM</name>
<accession>A0A3P6B8Y9</accession>
<reference evidence="1" key="1">
    <citation type="submission" date="2018-11" db="EMBL/GenBank/DDBJ databases">
        <authorList>
            <consortium name="Genoscope - CEA"/>
            <person name="William W."/>
        </authorList>
    </citation>
    <scope>NUCLEOTIDE SEQUENCE</scope>
</reference>
<proteinExistence type="predicted"/>
<dbReference type="AlphaFoldDB" id="A0A3P6B8Y9"/>
<protein>
    <submittedName>
        <fullName evidence="1">Uncharacterized protein</fullName>
    </submittedName>
</protein>
<evidence type="ECO:0000313" key="1">
    <source>
        <dbReference type="EMBL" id="VDC92891.1"/>
    </source>
</evidence>
<gene>
    <name evidence="1" type="ORF">BRAA02T09055Z</name>
</gene>
<dbReference type="EMBL" id="LR031573">
    <property type="protein sequence ID" value="VDC92891.1"/>
    <property type="molecule type" value="Genomic_DNA"/>
</dbReference>
<sequence length="44" mass="5157">MQRRSLRWLQERVRTTKQQALFLLVRAVLLSPLVGATPLRSNPR</sequence>